<evidence type="ECO:0000256" key="1">
    <source>
        <dbReference type="SAM" id="MobiDB-lite"/>
    </source>
</evidence>
<feature type="compositionally biased region" description="Low complexity" evidence="1">
    <location>
        <begin position="400"/>
        <end position="412"/>
    </location>
</feature>
<keyword evidence="2" id="KW-1133">Transmembrane helix</keyword>
<feature type="transmembrane region" description="Helical" evidence="2">
    <location>
        <begin position="329"/>
        <end position="348"/>
    </location>
</feature>
<name>A0A846LJG1_9ACTN</name>
<dbReference type="GO" id="GO:0016020">
    <property type="term" value="C:membrane"/>
    <property type="evidence" value="ECO:0007669"/>
    <property type="project" value="TreeGrafter"/>
</dbReference>
<feature type="transmembrane region" description="Helical" evidence="2">
    <location>
        <begin position="196"/>
        <end position="214"/>
    </location>
</feature>
<gene>
    <name evidence="4" type="ORF">FB380_002123</name>
</gene>
<evidence type="ECO:0000256" key="2">
    <source>
        <dbReference type="SAM" id="Phobius"/>
    </source>
</evidence>
<feature type="domain" description="Acyltransferase 3" evidence="3">
    <location>
        <begin position="2"/>
        <end position="348"/>
    </location>
</feature>
<feature type="transmembrane region" description="Helical" evidence="2">
    <location>
        <begin position="299"/>
        <end position="317"/>
    </location>
</feature>
<dbReference type="Pfam" id="PF01757">
    <property type="entry name" value="Acyl_transf_3"/>
    <property type="match status" value="1"/>
</dbReference>
<dbReference type="PANTHER" id="PTHR23028:SF53">
    <property type="entry name" value="ACYL_TRANSF_3 DOMAIN-CONTAINING PROTEIN"/>
    <property type="match status" value="1"/>
</dbReference>
<dbReference type="InterPro" id="IPR002656">
    <property type="entry name" value="Acyl_transf_3_dom"/>
</dbReference>
<comment type="caution">
    <text evidence="4">The sequence shown here is derived from an EMBL/GenBank/DDBJ whole genome shotgun (WGS) entry which is preliminary data.</text>
</comment>
<feature type="transmembrane region" description="Helical" evidence="2">
    <location>
        <begin position="139"/>
        <end position="158"/>
    </location>
</feature>
<evidence type="ECO:0000259" key="3">
    <source>
        <dbReference type="Pfam" id="PF01757"/>
    </source>
</evidence>
<feature type="transmembrane region" description="Helical" evidence="2">
    <location>
        <begin position="226"/>
        <end position="249"/>
    </location>
</feature>
<dbReference type="GO" id="GO:0000271">
    <property type="term" value="P:polysaccharide biosynthetic process"/>
    <property type="evidence" value="ECO:0007669"/>
    <property type="project" value="TreeGrafter"/>
</dbReference>
<keyword evidence="2" id="KW-0812">Transmembrane</keyword>
<dbReference type="AlphaFoldDB" id="A0A846LJG1"/>
<feature type="transmembrane region" description="Helical" evidence="2">
    <location>
        <begin position="31"/>
        <end position="52"/>
    </location>
</feature>
<dbReference type="Proteomes" id="UP000552836">
    <property type="component" value="Unassembled WGS sequence"/>
</dbReference>
<dbReference type="EMBL" id="JAAMPA010000001">
    <property type="protein sequence ID" value="NIH67677.1"/>
    <property type="molecule type" value="Genomic_DNA"/>
</dbReference>
<organism evidence="4 5">
    <name type="scientific">Modestobacter marinus</name>
    <dbReference type="NCBI Taxonomy" id="477641"/>
    <lineage>
        <taxon>Bacteria</taxon>
        <taxon>Bacillati</taxon>
        <taxon>Actinomycetota</taxon>
        <taxon>Actinomycetes</taxon>
        <taxon>Geodermatophilales</taxon>
        <taxon>Geodermatophilaceae</taxon>
        <taxon>Modestobacter</taxon>
    </lineage>
</organism>
<feature type="transmembrane region" description="Helical" evidence="2">
    <location>
        <begin position="72"/>
        <end position="91"/>
    </location>
</feature>
<accession>A0A846LJG1</accession>
<evidence type="ECO:0000313" key="4">
    <source>
        <dbReference type="EMBL" id="NIH67677.1"/>
    </source>
</evidence>
<evidence type="ECO:0000313" key="5">
    <source>
        <dbReference type="Proteomes" id="UP000552836"/>
    </source>
</evidence>
<dbReference type="InterPro" id="IPR050879">
    <property type="entry name" value="Acyltransferase_3"/>
</dbReference>
<dbReference type="GO" id="GO:0016747">
    <property type="term" value="F:acyltransferase activity, transferring groups other than amino-acyl groups"/>
    <property type="evidence" value="ECO:0007669"/>
    <property type="project" value="InterPro"/>
</dbReference>
<protein>
    <submittedName>
        <fullName evidence="4">Peptidoglycan/LPS O-acetylase OafA/YrhL</fullName>
    </submittedName>
</protein>
<dbReference type="PANTHER" id="PTHR23028">
    <property type="entry name" value="ACETYLTRANSFERASE"/>
    <property type="match status" value="1"/>
</dbReference>
<feature type="transmembrane region" description="Helical" evidence="2">
    <location>
        <begin position="261"/>
        <end position="278"/>
    </location>
</feature>
<sequence length="462" mass="49352">MAACWVMLLHLQTISGPYLDQLPLVRPLIGAGWTGVELFFVLSGFVITLGYLDRVGARPTAPVVGRFLVNRFARVWPAWAVVTVVGGAWVWSVRSAGWDADVVSPHPDAGLGALLRQLSMTQMWGYSELGGSSFVPPGWSISAEWTAYLLFPLAVWLIRPLRRLPAWLLMAAAVAVMSPLAVTAFVHGTPDLEQSWVLRIACGFTAGMFSALAYRRVPRTARTDSAALATVWTCVALALAGTSWAAWAVWERGAGVSIDHYGVIVVLFPLLVVGLSLTGRGPARWLGSAPMVYGGKLSYCLYLVHFLVLDVALTVWWQDPAARGVVNPGLVLAVPGLVLVSLLASAALHHGVEEPGRRLVLQLQERLAPAPRRVSAPTTAEVPRSPHALLPVPRAGVREPGTPALAARRPAGPGTGPGPSPAPLTPDRTAHPGHRAALPVHPSTGRHARATGRTRETVRTPL</sequence>
<proteinExistence type="predicted"/>
<reference evidence="4 5" key="1">
    <citation type="submission" date="2020-02" db="EMBL/GenBank/DDBJ databases">
        <title>Sequencing the genomes of 1000 actinobacteria strains.</title>
        <authorList>
            <person name="Klenk H.-P."/>
        </authorList>
    </citation>
    <scope>NUCLEOTIDE SEQUENCE [LARGE SCALE GENOMIC DNA]</scope>
    <source>
        <strain evidence="4 5">DSM 45201</strain>
    </source>
</reference>
<feature type="compositionally biased region" description="Basic and acidic residues" evidence="1">
    <location>
        <begin position="453"/>
        <end position="462"/>
    </location>
</feature>
<feature type="region of interest" description="Disordered" evidence="1">
    <location>
        <begin position="370"/>
        <end position="462"/>
    </location>
</feature>
<keyword evidence="2" id="KW-0472">Membrane</keyword>
<feature type="transmembrane region" description="Helical" evidence="2">
    <location>
        <begin position="165"/>
        <end position="184"/>
    </location>
</feature>